<dbReference type="Pfam" id="PF00106">
    <property type="entry name" value="adh_short"/>
    <property type="match status" value="1"/>
</dbReference>
<organism evidence="3 4">
    <name type="scientific">Wenxinia marina DSM 24838</name>
    <dbReference type="NCBI Taxonomy" id="1123501"/>
    <lineage>
        <taxon>Bacteria</taxon>
        <taxon>Pseudomonadati</taxon>
        <taxon>Pseudomonadota</taxon>
        <taxon>Alphaproteobacteria</taxon>
        <taxon>Rhodobacterales</taxon>
        <taxon>Roseobacteraceae</taxon>
        <taxon>Wenxinia</taxon>
    </lineage>
</organism>
<dbReference type="EMBL" id="AONG01000013">
    <property type="protein sequence ID" value="KIQ68631.1"/>
    <property type="molecule type" value="Genomic_DNA"/>
</dbReference>
<dbReference type="PANTHER" id="PTHR44196:SF4">
    <property type="entry name" value="SHORT CHAIN DEHYDROGENASE"/>
    <property type="match status" value="1"/>
</dbReference>
<keyword evidence="4" id="KW-1185">Reference proteome</keyword>
<accession>A0A0D0PB19</accession>
<dbReference type="eggNOG" id="COG4221">
    <property type="taxonomic scope" value="Bacteria"/>
</dbReference>
<dbReference type="Gene3D" id="3.40.50.720">
    <property type="entry name" value="NAD(P)-binding Rossmann-like Domain"/>
    <property type="match status" value="1"/>
</dbReference>
<dbReference type="PRINTS" id="PR00081">
    <property type="entry name" value="GDHRDH"/>
</dbReference>
<evidence type="ECO:0000256" key="2">
    <source>
        <dbReference type="ARBA" id="ARBA00023002"/>
    </source>
</evidence>
<dbReference type="OrthoDB" id="9790785at2"/>
<dbReference type="STRING" id="1123501.Wenmar_02902"/>
<name>A0A0D0PB19_9RHOB</name>
<dbReference type="InterPro" id="IPR002347">
    <property type="entry name" value="SDR_fam"/>
</dbReference>
<evidence type="ECO:0000313" key="3">
    <source>
        <dbReference type="EMBL" id="KIQ68631.1"/>
    </source>
</evidence>
<dbReference type="RefSeq" id="WP_018303867.1">
    <property type="nucleotide sequence ID" value="NZ_KB902310.1"/>
</dbReference>
<gene>
    <name evidence="3" type="ORF">Wenmar_02902</name>
</gene>
<dbReference type="GO" id="GO:0016491">
    <property type="term" value="F:oxidoreductase activity"/>
    <property type="evidence" value="ECO:0007669"/>
    <property type="project" value="UniProtKB-KW"/>
</dbReference>
<dbReference type="Proteomes" id="UP000035100">
    <property type="component" value="Unassembled WGS sequence"/>
</dbReference>
<dbReference type="GO" id="GO:0016020">
    <property type="term" value="C:membrane"/>
    <property type="evidence" value="ECO:0007669"/>
    <property type="project" value="TreeGrafter"/>
</dbReference>
<sequence>MTLPALITGASRGLGAAFAETLAGDRPVIAVARTQGALEELDDRIKPAGGEAVLAPMDVTNDGAMQTLCRTIHDRWGGLSLWLHCAIYAAPLSPADHVAEKEMDRSLATNVAATARLIRYVSPLLKEGGRAVFFDDPRGGEKFFAAYGATKRAQIGLAEHWRAESMRVGPTVLILRPRPMATAVRARFHPGEDRTALADPREEAARLLAEITG</sequence>
<comment type="caution">
    <text evidence="3">The sequence shown here is derived from an EMBL/GenBank/DDBJ whole genome shotgun (WGS) entry which is preliminary data.</text>
</comment>
<dbReference type="CDD" id="cd05233">
    <property type="entry name" value="SDR_c"/>
    <property type="match status" value="1"/>
</dbReference>
<evidence type="ECO:0000256" key="1">
    <source>
        <dbReference type="ARBA" id="ARBA00006484"/>
    </source>
</evidence>
<proteinExistence type="inferred from homology"/>
<dbReference type="SUPFAM" id="SSF51735">
    <property type="entry name" value="NAD(P)-binding Rossmann-fold domains"/>
    <property type="match status" value="1"/>
</dbReference>
<protein>
    <recommendedName>
        <fullName evidence="5">Short-chain dehydrogenase</fullName>
    </recommendedName>
</protein>
<evidence type="ECO:0008006" key="5">
    <source>
        <dbReference type="Google" id="ProtNLM"/>
    </source>
</evidence>
<dbReference type="PATRIC" id="fig|1123501.6.peg.3018"/>
<evidence type="ECO:0000313" key="4">
    <source>
        <dbReference type="Proteomes" id="UP000035100"/>
    </source>
</evidence>
<dbReference type="PANTHER" id="PTHR44196">
    <property type="entry name" value="DEHYDROGENASE/REDUCTASE SDR FAMILY MEMBER 7B"/>
    <property type="match status" value="1"/>
</dbReference>
<keyword evidence="2" id="KW-0560">Oxidoreductase</keyword>
<comment type="similarity">
    <text evidence="1">Belongs to the short-chain dehydrogenases/reductases (SDR) family.</text>
</comment>
<dbReference type="AlphaFoldDB" id="A0A0D0PB19"/>
<reference evidence="3 4" key="1">
    <citation type="submission" date="2013-01" db="EMBL/GenBank/DDBJ databases">
        <authorList>
            <person name="Fiebig A."/>
            <person name="Goeker M."/>
            <person name="Klenk H.-P.P."/>
        </authorList>
    </citation>
    <scope>NUCLEOTIDE SEQUENCE [LARGE SCALE GENOMIC DNA]</scope>
    <source>
        <strain evidence="3 4">DSM 24838</strain>
    </source>
</reference>
<dbReference type="InterPro" id="IPR036291">
    <property type="entry name" value="NAD(P)-bd_dom_sf"/>
</dbReference>